<protein>
    <submittedName>
        <fullName evidence="3">Uncharacterized protein</fullName>
    </submittedName>
</protein>
<feature type="transmembrane region" description="Helical" evidence="2">
    <location>
        <begin position="84"/>
        <end position="106"/>
    </location>
</feature>
<evidence type="ECO:0000256" key="2">
    <source>
        <dbReference type="SAM" id="Phobius"/>
    </source>
</evidence>
<feature type="compositionally biased region" description="Basic and acidic residues" evidence="1">
    <location>
        <begin position="120"/>
        <end position="137"/>
    </location>
</feature>
<evidence type="ECO:0000313" key="3">
    <source>
        <dbReference type="EMBL" id="KAL0071147.1"/>
    </source>
</evidence>
<feature type="region of interest" description="Disordered" evidence="1">
    <location>
        <begin position="120"/>
        <end position="164"/>
    </location>
</feature>
<keyword evidence="4" id="KW-1185">Reference proteome</keyword>
<keyword evidence="2" id="KW-1133">Transmembrane helix</keyword>
<dbReference type="Proteomes" id="UP001437256">
    <property type="component" value="Unassembled WGS sequence"/>
</dbReference>
<evidence type="ECO:0000256" key="1">
    <source>
        <dbReference type="SAM" id="MobiDB-lite"/>
    </source>
</evidence>
<feature type="transmembrane region" description="Helical" evidence="2">
    <location>
        <begin position="12"/>
        <end position="34"/>
    </location>
</feature>
<organism evidence="3 4">
    <name type="scientific">Marasmius tenuissimus</name>
    <dbReference type="NCBI Taxonomy" id="585030"/>
    <lineage>
        <taxon>Eukaryota</taxon>
        <taxon>Fungi</taxon>
        <taxon>Dikarya</taxon>
        <taxon>Basidiomycota</taxon>
        <taxon>Agaricomycotina</taxon>
        <taxon>Agaricomycetes</taxon>
        <taxon>Agaricomycetidae</taxon>
        <taxon>Agaricales</taxon>
        <taxon>Marasmiineae</taxon>
        <taxon>Marasmiaceae</taxon>
        <taxon>Marasmius</taxon>
    </lineage>
</organism>
<keyword evidence="2" id="KW-0812">Transmembrane</keyword>
<sequence length="164" mass="18826">MFPFSIPSIPSISNTTFSAIFYAAIPAFLFLYLARSLPRTSKIYLSIGYYAAVLGHFFASKYAYYILKWVFIQLLRGCKALAWFGFYVNFFVAGMNFVIQGFGSVLEFLDGLGKVMEEAREEREREAEEEKRKERARASAPDSPTQTEEEPPKPKDSKKSRRKK</sequence>
<keyword evidence="2" id="KW-0472">Membrane</keyword>
<comment type="caution">
    <text evidence="3">The sequence shown here is derived from an EMBL/GenBank/DDBJ whole genome shotgun (WGS) entry which is preliminary data.</text>
</comment>
<name>A0ABR3AAZ9_9AGAR</name>
<gene>
    <name evidence="3" type="ORF">AAF712_001707</name>
</gene>
<dbReference type="EMBL" id="JBBXMP010000004">
    <property type="protein sequence ID" value="KAL0071147.1"/>
    <property type="molecule type" value="Genomic_DNA"/>
</dbReference>
<feature type="transmembrane region" description="Helical" evidence="2">
    <location>
        <begin position="43"/>
        <end position="64"/>
    </location>
</feature>
<proteinExistence type="predicted"/>
<accession>A0ABR3AAZ9</accession>
<reference evidence="3 4" key="1">
    <citation type="submission" date="2024-05" db="EMBL/GenBank/DDBJ databases">
        <title>A draft genome resource for the thread blight pathogen Marasmius tenuissimus strain MS-2.</title>
        <authorList>
            <person name="Yulfo-Soto G.E."/>
            <person name="Baruah I.K."/>
            <person name="Amoako-Attah I."/>
            <person name="Bukari Y."/>
            <person name="Meinhardt L.W."/>
            <person name="Bailey B.A."/>
            <person name="Cohen S.P."/>
        </authorList>
    </citation>
    <scope>NUCLEOTIDE SEQUENCE [LARGE SCALE GENOMIC DNA]</scope>
    <source>
        <strain evidence="3 4">MS-2</strain>
    </source>
</reference>
<evidence type="ECO:0000313" key="4">
    <source>
        <dbReference type="Proteomes" id="UP001437256"/>
    </source>
</evidence>